<dbReference type="InterPro" id="IPR049945">
    <property type="entry name" value="AAA_22"/>
</dbReference>
<dbReference type="CDD" id="cd00009">
    <property type="entry name" value="AAA"/>
    <property type="match status" value="1"/>
</dbReference>
<gene>
    <name evidence="2" type="ORF">M1B72_08085</name>
</gene>
<dbReference type="Pfam" id="PF13401">
    <property type="entry name" value="AAA_22"/>
    <property type="match status" value="1"/>
</dbReference>
<protein>
    <submittedName>
        <fullName evidence="2">AAA family ATPase</fullName>
    </submittedName>
</protein>
<name>A0ABY4LI30_9BACT</name>
<evidence type="ECO:0000313" key="3">
    <source>
        <dbReference type="Proteomes" id="UP000831485"/>
    </source>
</evidence>
<proteinExistence type="predicted"/>
<dbReference type="InterPro" id="IPR027417">
    <property type="entry name" value="P-loop_NTPase"/>
</dbReference>
<dbReference type="SMART" id="SM00382">
    <property type="entry name" value="AAA"/>
    <property type="match status" value="1"/>
</dbReference>
<dbReference type="EMBL" id="CP096574">
    <property type="protein sequence ID" value="UPU37653.1"/>
    <property type="molecule type" value="Genomic_DNA"/>
</dbReference>
<accession>A0ABY4LI30</accession>
<dbReference type="SUPFAM" id="SSF52540">
    <property type="entry name" value="P-loop containing nucleoside triphosphate hydrolases"/>
    <property type="match status" value="1"/>
</dbReference>
<sequence>MPAMYCEFYGFRESPFTITPNPRFLFMSEQHREAYAHLLYAVDNRAGFVELTGEVGTGKTTLLRTFLNRLDQEGHRTALIFNPCLSDLELLKSVNREFGLVWESESRVELLQVLNAFLLEQKQAGRSVVLVMDEAQNLPIEVLEQIRLISNLETETDKLIQIVLSGQPELLSVLGRKELRQLNQRITVRYHLLPMDFDSTHSYIDHRMELAGCYRAAEFSKAALKQIYRFSGGVPRLVNVVCDRALLIGFTEEARTITGSMAAQAVAEVGGRSPYGLAAQVLRRLTGGLPRWRS</sequence>
<dbReference type="InterPro" id="IPR003593">
    <property type="entry name" value="AAA+_ATPase"/>
</dbReference>
<dbReference type="Proteomes" id="UP000831485">
    <property type="component" value="Chromosome"/>
</dbReference>
<organism evidence="2 3">
    <name type="scientific">Geomonas paludis</name>
    <dbReference type="NCBI Taxonomy" id="2740185"/>
    <lineage>
        <taxon>Bacteria</taxon>
        <taxon>Pseudomonadati</taxon>
        <taxon>Thermodesulfobacteriota</taxon>
        <taxon>Desulfuromonadia</taxon>
        <taxon>Geobacterales</taxon>
        <taxon>Geobacteraceae</taxon>
        <taxon>Geomonas</taxon>
    </lineage>
</organism>
<evidence type="ECO:0000313" key="2">
    <source>
        <dbReference type="EMBL" id="UPU37653.1"/>
    </source>
</evidence>
<feature type="domain" description="AAA+ ATPase" evidence="1">
    <location>
        <begin position="45"/>
        <end position="187"/>
    </location>
</feature>
<evidence type="ECO:0000259" key="1">
    <source>
        <dbReference type="SMART" id="SM00382"/>
    </source>
</evidence>
<reference evidence="2" key="1">
    <citation type="submission" date="2022-04" db="EMBL/GenBank/DDBJ databases">
        <authorList>
            <person name="Liu G."/>
        </authorList>
    </citation>
    <scope>NUCLEOTIDE SEQUENCE</scope>
    <source>
        <strain evidence="2">RG22</strain>
    </source>
</reference>
<keyword evidence="3" id="KW-1185">Reference proteome</keyword>
<dbReference type="PANTHER" id="PTHR35894">
    <property type="entry name" value="GENERAL SECRETION PATHWAY PROTEIN A-RELATED"/>
    <property type="match status" value="1"/>
</dbReference>
<dbReference type="Gene3D" id="3.40.50.300">
    <property type="entry name" value="P-loop containing nucleotide triphosphate hydrolases"/>
    <property type="match status" value="1"/>
</dbReference>
<dbReference type="RefSeq" id="WP_246404716.1">
    <property type="nucleotide sequence ID" value="NZ_BLXY01000002.1"/>
</dbReference>
<dbReference type="PANTHER" id="PTHR35894:SF1">
    <property type="entry name" value="PHOSPHORIBULOKINASE _ URIDINE KINASE FAMILY"/>
    <property type="match status" value="1"/>
</dbReference>
<dbReference type="InterPro" id="IPR052026">
    <property type="entry name" value="ExeA_AAA_ATPase_DNA-bind"/>
</dbReference>